<evidence type="ECO:0000256" key="9">
    <source>
        <dbReference type="ARBA" id="ARBA00022827"/>
    </source>
</evidence>
<comment type="similarity">
    <text evidence="4">Belongs to the glutamate synthase family.</text>
</comment>
<sequence>MGQYGLPQRQGLYDPAMEKENCGVGFIANVKGEKTHDILKQGLQILKKLKHRGAVGADATTGDGAGILVQIPHDFFKKEIEKRGDTLPVLGEYAVGMLFLPREPNARLYCEGMVERILREEGQRLIGWREVPVEEKECGNSARATRPVVSQVFIARDHQSLDLFRRNLLIIRKCIQNAINESNRPYTDAFYICSLSTDTLVYKGQILGYKLEDFYIDLKDKSFRTALAVVHERYSTNTFPSWKLAHPFRYIAHNGEINTIRGNINWMKAREGLMNSKVFGEDFKKILPVIEEGGSDSSSLDNIFELFVANGHSLEHVMMMLIPEAWQEDDKMDSQKRGFYQYHARVMESWDGPATVVFTDGRKIGATLDRNGLRPARYLITKDGLFVMASETGVIEAEPDNVLKKGSLKPNEMIIVDMEEGKIRFDEEIKNQIVTAKDYNNWINENKVSLDDFEDYGELRKMNKDILLKNQMVFGYTEEELRHVIASMVDNKEETISAMGTDTPIAALSDRPQLLFNYFKQKFAQVTNPPIDPIREKSVMSLIQFIGQHGQLLDEVETKKRKAFIQLEQPILKNHNLEKLRNIYTEDFKAVTLPITFEIDKGEKGLQGALDYLCKRAVDNIKQGYNILVLSDRNIDRYNAPIPSLLALGAVHHHLISEKLRTHVDIIMECGDARDVMHIALLIGYGAKAINPYMAFESIWHMVREGKYIQETDTEKAYDHYCEAVEKGLLKVISKMGISTLQSYHGAQIFEVLGIHEDVVEKYFTGTTSRLSGIGLDVIAGEVIARHTLGNKGFQAHNEKLDVGGELFWREGGEYHVFTPRRVETLRAACRTKNDSAYKDFVQDIHGNEEEINTIRSLLKFKTGKAIDIDEVEPLEEILKRFTTGAISFGSISKECHETMAIAMNKLGGKSNSGEGGEDAKRYYSDINGNVRKSSVKQIASGRFGVTADYLVNCEEIQIKMAQGAKPGEGGHLPGSKVTEEIARVRHSLPGIDLISPPPHHDIYSIEDLAQLIFDLKNANEDARISVKLAAEAGIGTIAAGVAKGHADAVLISGHDGGTGAAPISSMKYAGVPWELGLAEAQQTLLLNNLRSRITLQVDGKMTTGRDVVVAALLGAEEYGFSTAALVVSGCIMCRRCHLNKCPVGIATQDPMLRQRFKGKPEDLIAYFIFVAEEVREIMAELGFRKVEEMIGRVDMLEVRRIQNHKAMYLDLSSILYRPELPSRIEGRCTMKQEHPTGDVLDKKLIETAKDALSKRNSVKKTFEIFNTNRAVGTMLSGKIAKQYGEKGLEEDTIQFKFVGSAGQSFGAFAASGLTLHLEGDANDYLGKGLSGGKIIVTPPKKSTFDSSHNVIAGNTLLYGATSGEAYISGTVGERFAVRNSGAVAVVEGIGNHGCQYMTDGVVVILGRTGKNFGAGMSGGIAYVLEEEGFIDRVNHERVEVEALNNNEDIRVVKSLIEKHYKYTNSQKAKVILDNWSIYITKIVKVSSPAYRDILKKEGQITA</sequence>
<reference evidence="18 19" key="1">
    <citation type="submission" date="2017-06" db="EMBL/GenBank/DDBJ databases">
        <authorList>
            <person name="Kim H.J."/>
            <person name="Triplett B.A."/>
        </authorList>
    </citation>
    <scope>NUCLEOTIDE SEQUENCE [LARGE SCALE GENOMIC DNA]</scope>
    <source>
        <strain evidence="18 19">SCA</strain>
    </source>
</reference>
<keyword evidence="15" id="KW-0003">3Fe-4S</keyword>
<dbReference type="GO" id="GO:0046872">
    <property type="term" value="F:metal ion binding"/>
    <property type="evidence" value="ECO:0007669"/>
    <property type="project" value="UniProtKB-KW"/>
</dbReference>
<dbReference type="EMBL" id="FZOJ01000004">
    <property type="protein sequence ID" value="SNS13061.1"/>
    <property type="molecule type" value="Genomic_DNA"/>
</dbReference>
<dbReference type="NCBIfam" id="NF008730">
    <property type="entry name" value="PRK11750.1"/>
    <property type="match status" value="1"/>
</dbReference>
<keyword evidence="11" id="KW-0560">Oxidoreductase</keyword>
<dbReference type="FunFam" id="3.20.20.70:FF:000031">
    <property type="entry name" value="Glutamate synthase 1 [NADH]"/>
    <property type="match status" value="1"/>
</dbReference>
<dbReference type="Proteomes" id="UP000198304">
    <property type="component" value="Unassembled WGS sequence"/>
</dbReference>
<keyword evidence="12" id="KW-0408">Iron</keyword>
<keyword evidence="7" id="KW-0288">FMN</keyword>
<dbReference type="OrthoDB" id="9758182at2"/>
<dbReference type="CDD" id="cd02808">
    <property type="entry name" value="GltS_FMN"/>
    <property type="match status" value="1"/>
</dbReference>
<dbReference type="Gene3D" id="3.60.20.10">
    <property type="entry name" value="Glutamine Phosphoribosylpyrophosphate, subunit 1, domain 1"/>
    <property type="match status" value="1"/>
</dbReference>
<evidence type="ECO:0000256" key="14">
    <source>
        <dbReference type="ARBA" id="ARBA00023164"/>
    </source>
</evidence>
<dbReference type="SUPFAM" id="SSF51395">
    <property type="entry name" value="FMN-linked oxidoreductases"/>
    <property type="match status" value="1"/>
</dbReference>
<dbReference type="PANTHER" id="PTHR11938:SF133">
    <property type="entry name" value="GLUTAMATE SYNTHASE (NADH)"/>
    <property type="match status" value="1"/>
</dbReference>
<accession>A0A239C069</accession>
<dbReference type="Pfam" id="PF01645">
    <property type="entry name" value="Glu_synthase"/>
    <property type="match status" value="1"/>
</dbReference>
<comment type="cofactor">
    <cofactor evidence="1">
        <name>FMN</name>
        <dbReference type="ChEBI" id="CHEBI:58210"/>
    </cofactor>
</comment>
<dbReference type="Pfam" id="PF01493">
    <property type="entry name" value="GXGXG"/>
    <property type="match status" value="1"/>
</dbReference>
<dbReference type="PANTHER" id="PTHR11938">
    <property type="entry name" value="FAD NADPH DEHYDROGENASE/OXIDOREDUCTASE"/>
    <property type="match status" value="1"/>
</dbReference>
<name>A0A239C069_9FIRM</name>
<evidence type="ECO:0000256" key="12">
    <source>
        <dbReference type="ARBA" id="ARBA00023004"/>
    </source>
</evidence>
<evidence type="ECO:0000256" key="4">
    <source>
        <dbReference type="ARBA" id="ARBA00009716"/>
    </source>
</evidence>
<evidence type="ECO:0000313" key="18">
    <source>
        <dbReference type="EMBL" id="SNS13061.1"/>
    </source>
</evidence>
<evidence type="ECO:0000256" key="1">
    <source>
        <dbReference type="ARBA" id="ARBA00001917"/>
    </source>
</evidence>
<evidence type="ECO:0000256" key="16">
    <source>
        <dbReference type="ARBA" id="ARBA00029440"/>
    </source>
</evidence>
<dbReference type="InterPro" id="IPR002489">
    <property type="entry name" value="Glu_synth_asu_C"/>
</dbReference>
<evidence type="ECO:0000256" key="3">
    <source>
        <dbReference type="ARBA" id="ARBA00001974"/>
    </source>
</evidence>
<evidence type="ECO:0000256" key="15">
    <source>
        <dbReference type="ARBA" id="ARBA00023291"/>
    </source>
</evidence>
<dbReference type="Pfam" id="PF00310">
    <property type="entry name" value="GATase_2"/>
    <property type="match status" value="1"/>
</dbReference>
<evidence type="ECO:0000256" key="6">
    <source>
        <dbReference type="ARBA" id="ARBA00022630"/>
    </source>
</evidence>
<dbReference type="FunFam" id="2.160.20.60:FF:000001">
    <property type="entry name" value="Glutamate synthase, large subunit"/>
    <property type="match status" value="1"/>
</dbReference>
<comment type="cofactor">
    <cofactor evidence="3">
        <name>FAD</name>
        <dbReference type="ChEBI" id="CHEBI:57692"/>
    </cofactor>
</comment>
<evidence type="ECO:0000256" key="7">
    <source>
        <dbReference type="ARBA" id="ARBA00022643"/>
    </source>
</evidence>
<comment type="cofactor">
    <cofactor evidence="2">
        <name>[3Fe-4S] cluster</name>
        <dbReference type="ChEBI" id="CHEBI:21137"/>
    </cofactor>
</comment>
<evidence type="ECO:0000256" key="13">
    <source>
        <dbReference type="ARBA" id="ARBA00023014"/>
    </source>
</evidence>
<dbReference type="GO" id="GO:0019676">
    <property type="term" value="P:ammonia assimilation cycle"/>
    <property type="evidence" value="ECO:0007669"/>
    <property type="project" value="TreeGrafter"/>
</dbReference>
<gene>
    <name evidence="18" type="ORF">SAMN05446037_1004217</name>
</gene>
<keyword evidence="14" id="KW-0314">Glutamate biosynthesis</keyword>
<dbReference type="InterPro" id="IPR036485">
    <property type="entry name" value="Glu_synth_asu_C_sf"/>
</dbReference>
<comment type="pathway">
    <text evidence="16">Amino-acid biosynthesis.</text>
</comment>
<dbReference type="GO" id="GO:0015930">
    <property type="term" value="F:glutamate synthase activity"/>
    <property type="evidence" value="ECO:0007669"/>
    <property type="project" value="InterPro"/>
</dbReference>
<dbReference type="InterPro" id="IPR013785">
    <property type="entry name" value="Aldolase_TIM"/>
</dbReference>
<dbReference type="InterPro" id="IPR017932">
    <property type="entry name" value="GATase_2_dom"/>
</dbReference>
<keyword evidence="10" id="KW-0315">Glutamine amidotransferase</keyword>
<evidence type="ECO:0000256" key="2">
    <source>
        <dbReference type="ARBA" id="ARBA00001927"/>
    </source>
</evidence>
<dbReference type="CDD" id="cd00713">
    <property type="entry name" value="GltS"/>
    <property type="match status" value="1"/>
</dbReference>
<dbReference type="InterPro" id="IPR002932">
    <property type="entry name" value="Glu_synthdom"/>
</dbReference>
<keyword evidence="8" id="KW-0479">Metal-binding</keyword>
<dbReference type="GO" id="GO:0006537">
    <property type="term" value="P:glutamate biosynthetic process"/>
    <property type="evidence" value="ECO:0007669"/>
    <property type="project" value="UniProtKB-KW"/>
</dbReference>
<feature type="domain" description="Glutamine amidotransferase type-2" evidence="17">
    <location>
        <begin position="22"/>
        <end position="419"/>
    </location>
</feature>
<organism evidence="18 19">
    <name type="scientific">Anaerovirgula multivorans</name>
    <dbReference type="NCBI Taxonomy" id="312168"/>
    <lineage>
        <taxon>Bacteria</taxon>
        <taxon>Bacillati</taxon>
        <taxon>Bacillota</taxon>
        <taxon>Clostridia</taxon>
        <taxon>Peptostreptococcales</taxon>
        <taxon>Natronincolaceae</taxon>
        <taxon>Anaerovirgula</taxon>
    </lineage>
</organism>
<dbReference type="InterPro" id="IPR050711">
    <property type="entry name" value="ET-N_metabolism_enzyme"/>
</dbReference>
<evidence type="ECO:0000259" key="17">
    <source>
        <dbReference type="PROSITE" id="PS51278"/>
    </source>
</evidence>
<dbReference type="InterPro" id="IPR029055">
    <property type="entry name" value="Ntn_hydrolases_N"/>
</dbReference>
<dbReference type="SUPFAM" id="SSF56235">
    <property type="entry name" value="N-terminal nucleophile aminohydrolases (Ntn hydrolases)"/>
    <property type="match status" value="1"/>
</dbReference>
<protein>
    <submittedName>
        <fullName evidence="18">Glutamate synthase (NADPH/NADH) large chain</fullName>
    </submittedName>
</protein>
<evidence type="ECO:0000256" key="11">
    <source>
        <dbReference type="ARBA" id="ARBA00023002"/>
    </source>
</evidence>
<keyword evidence="9" id="KW-0274">FAD</keyword>
<proteinExistence type="inferred from homology"/>
<dbReference type="CDD" id="cd00982">
    <property type="entry name" value="gltB_C"/>
    <property type="match status" value="1"/>
</dbReference>
<dbReference type="RefSeq" id="WP_089281988.1">
    <property type="nucleotide sequence ID" value="NZ_FZOJ01000004.1"/>
</dbReference>
<dbReference type="FunFam" id="3.60.20.10:FF:000001">
    <property type="entry name" value="Glutamate synthase, large subunit"/>
    <property type="match status" value="1"/>
</dbReference>
<dbReference type="GO" id="GO:0051538">
    <property type="term" value="F:3 iron, 4 sulfur cluster binding"/>
    <property type="evidence" value="ECO:0007669"/>
    <property type="project" value="UniProtKB-KW"/>
</dbReference>
<keyword evidence="6" id="KW-0285">Flavoprotein</keyword>
<evidence type="ECO:0000256" key="10">
    <source>
        <dbReference type="ARBA" id="ARBA00022962"/>
    </source>
</evidence>
<dbReference type="PROSITE" id="PS51278">
    <property type="entry name" value="GATASE_TYPE_2"/>
    <property type="match status" value="1"/>
</dbReference>
<evidence type="ECO:0000313" key="19">
    <source>
        <dbReference type="Proteomes" id="UP000198304"/>
    </source>
</evidence>
<dbReference type="SUPFAM" id="SSF69336">
    <property type="entry name" value="Alpha subunit of glutamate synthase, C-terminal domain"/>
    <property type="match status" value="1"/>
</dbReference>
<dbReference type="InterPro" id="IPR006982">
    <property type="entry name" value="Glu_synth_centr_N"/>
</dbReference>
<dbReference type="Pfam" id="PF04898">
    <property type="entry name" value="Glu_syn_central"/>
    <property type="match status" value="1"/>
</dbReference>
<dbReference type="Gene3D" id="2.160.20.60">
    <property type="entry name" value="Glutamate synthase, alpha subunit, C-terminal domain"/>
    <property type="match status" value="1"/>
</dbReference>
<dbReference type="Gene3D" id="3.20.20.70">
    <property type="entry name" value="Aldolase class I"/>
    <property type="match status" value="2"/>
</dbReference>
<evidence type="ECO:0000256" key="5">
    <source>
        <dbReference type="ARBA" id="ARBA00022605"/>
    </source>
</evidence>
<keyword evidence="19" id="KW-1185">Reference proteome</keyword>
<evidence type="ECO:0000256" key="8">
    <source>
        <dbReference type="ARBA" id="ARBA00022723"/>
    </source>
</evidence>
<keyword evidence="13" id="KW-0411">Iron-sulfur</keyword>
<keyword evidence="5" id="KW-0028">Amino-acid biosynthesis</keyword>